<proteinExistence type="predicted"/>
<dbReference type="AlphaFoldDB" id="Q0V3P2"/>
<feature type="compositionally biased region" description="Polar residues" evidence="1">
    <location>
        <begin position="63"/>
        <end position="75"/>
    </location>
</feature>
<dbReference type="Proteomes" id="UP000001055">
    <property type="component" value="Unassembled WGS sequence"/>
</dbReference>
<protein>
    <submittedName>
        <fullName evidence="2">Uncharacterized protein</fullName>
    </submittedName>
</protein>
<dbReference type="RefSeq" id="XP_001792013.1">
    <property type="nucleotide sequence ID" value="XM_001791961.1"/>
</dbReference>
<dbReference type="HOGENOM" id="CLU_2671878_0_0_1"/>
<evidence type="ECO:0000313" key="3">
    <source>
        <dbReference type="Proteomes" id="UP000001055"/>
    </source>
</evidence>
<gene>
    <name evidence="2" type="ORF">SNOG_01372</name>
</gene>
<dbReference type="EMBL" id="CH445326">
    <property type="protein sequence ID" value="EAT91021.1"/>
    <property type="molecule type" value="Genomic_DNA"/>
</dbReference>
<organism evidence="2 3">
    <name type="scientific">Phaeosphaeria nodorum (strain SN15 / ATCC MYA-4574 / FGSC 10173)</name>
    <name type="common">Glume blotch fungus</name>
    <name type="synonym">Parastagonospora nodorum</name>
    <dbReference type="NCBI Taxonomy" id="321614"/>
    <lineage>
        <taxon>Eukaryota</taxon>
        <taxon>Fungi</taxon>
        <taxon>Dikarya</taxon>
        <taxon>Ascomycota</taxon>
        <taxon>Pezizomycotina</taxon>
        <taxon>Dothideomycetes</taxon>
        <taxon>Pleosporomycetidae</taxon>
        <taxon>Pleosporales</taxon>
        <taxon>Pleosporineae</taxon>
        <taxon>Phaeosphaeriaceae</taxon>
        <taxon>Parastagonospora</taxon>
    </lineage>
</organism>
<reference evidence="3" key="1">
    <citation type="journal article" date="2007" name="Plant Cell">
        <title>Dothideomycete-plant interactions illuminated by genome sequencing and EST analysis of the wheat pathogen Stagonospora nodorum.</title>
        <authorList>
            <person name="Hane J.K."/>
            <person name="Lowe R.G."/>
            <person name="Solomon P.S."/>
            <person name="Tan K.C."/>
            <person name="Schoch C.L."/>
            <person name="Spatafora J.W."/>
            <person name="Crous P.W."/>
            <person name="Kodira C."/>
            <person name="Birren B.W."/>
            <person name="Galagan J.E."/>
            <person name="Torriani S.F."/>
            <person name="McDonald B.A."/>
            <person name="Oliver R.P."/>
        </authorList>
    </citation>
    <scope>NUCLEOTIDE SEQUENCE [LARGE SCALE GENOMIC DNA]</scope>
    <source>
        <strain evidence="3">SN15 / ATCC MYA-4574 / FGSC 10173</strain>
    </source>
</reference>
<dbReference type="KEGG" id="pno:SNOG_01372"/>
<dbReference type="InParanoid" id="Q0V3P2"/>
<evidence type="ECO:0000256" key="1">
    <source>
        <dbReference type="SAM" id="MobiDB-lite"/>
    </source>
</evidence>
<feature type="region of interest" description="Disordered" evidence="1">
    <location>
        <begin position="1"/>
        <end position="75"/>
    </location>
</feature>
<evidence type="ECO:0000313" key="2">
    <source>
        <dbReference type="EMBL" id="EAT91021.1"/>
    </source>
</evidence>
<accession>Q0V3P2</accession>
<name>Q0V3P2_PHANO</name>
<sequence length="75" mass="8371">MRPISTNNDSSRHEQQQRPPIPRRFSKTNDISANDDCKRAHQTDSEGGCVTTEQPAAKYGARQSPTYNHALSSPM</sequence>
<dbReference type="GeneID" id="5968858"/>
<feature type="compositionally biased region" description="Basic and acidic residues" evidence="1">
    <location>
        <begin position="35"/>
        <end position="44"/>
    </location>
</feature>